<feature type="transmembrane region" description="Helical" evidence="6">
    <location>
        <begin position="125"/>
        <end position="142"/>
    </location>
</feature>
<evidence type="ECO:0000313" key="9">
    <source>
        <dbReference type="Proteomes" id="UP000320547"/>
    </source>
</evidence>
<gene>
    <name evidence="8" type="ORF">JN10_0771</name>
</gene>
<dbReference type="STRING" id="476157.GCA_001663155_02582"/>
<evidence type="ECO:0000256" key="4">
    <source>
        <dbReference type="ARBA" id="ARBA00022989"/>
    </source>
</evidence>
<evidence type="ECO:0000313" key="8">
    <source>
        <dbReference type="EMBL" id="TWJ09147.1"/>
    </source>
</evidence>
<feature type="domain" description="EamA" evidence="7">
    <location>
        <begin position="12"/>
        <end position="140"/>
    </location>
</feature>
<dbReference type="PANTHER" id="PTHR22911:SF6">
    <property type="entry name" value="SOLUTE CARRIER FAMILY 35 MEMBER G1"/>
    <property type="match status" value="1"/>
</dbReference>
<sequence>MNDRHNILLPMAAALLGVGFLSLMDAFMKGAALAAGAYSASVLRSAMGTAIIAPIWLGTGGRWPIRPVLKLHLLRGTISGFMALSFFYAITKLPLAEAIAISFIAPLIALYLAAIWLGEVIRKESILASILGLAGTVVIVSGRLGEAEYQTETLLGLGAILFSAILYAVNFIVIRKQALVSGPAEATTFHSGVACLVLLVFAPWFLALPDPAALRDIAVSAVLTVAGAFVLTWAYARAEAQVLVPMEYSGFLWAALFGWIFFAEGVTATTLTGVILIVAGCLLVARRKKQPLPPEQTAI</sequence>
<feature type="transmembrane region" description="Helical" evidence="6">
    <location>
        <begin position="72"/>
        <end position="90"/>
    </location>
</feature>
<evidence type="ECO:0000256" key="3">
    <source>
        <dbReference type="ARBA" id="ARBA00022692"/>
    </source>
</evidence>
<evidence type="ECO:0000256" key="5">
    <source>
        <dbReference type="ARBA" id="ARBA00023136"/>
    </source>
</evidence>
<keyword evidence="9" id="KW-1185">Reference proteome</keyword>
<feature type="transmembrane region" description="Helical" evidence="6">
    <location>
        <begin position="154"/>
        <end position="174"/>
    </location>
</feature>
<dbReference type="InterPro" id="IPR000620">
    <property type="entry name" value="EamA_dom"/>
</dbReference>
<feature type="transmembrane region" description="Helical" evidence="6">
    <location>
        <begin position="268"/>
        <end position="285"/>
    </location>
</feature>
<dbReference type="SUPFAM" id="SSF103481">
    <property type="entry name" value="Multidrug resistance efflux transporter EmrE"/>
    <property type="match status" value="2"/>
</dbReference>
<dbReference type="OrthoDB" id="7818056at2"/>
<dbReference type="Pfam" id="PF00892">
    <property type="entry name" value="EamA"/>
    <property type="match status" value="2"/>
</dbReference>
<evidence type="ECO:0000256" key="6">
    <source>
        <dbReference type="SAM" id="Phobius"/>
    </source>
</evidence>
<evidence type="ECO:0000256" key="1">
    <source>
        <dbReference type="ARBA" id="ARBA00004141"/>
    </source>
</evidence>
<feature type="transmembrane region" description="Helical" evidence="6">
    <location>
        <begin position="46"/>
        <end position="65"/>
    </location>
</feature>
<accession>A0A562UUA9</accession>
<protein>
    <submittedName>
        <fullName evidence="8">S-adenosylmethionine uptake transporter</fullName>
    </submittedName>
</protein>
<feature type="domain" description="EamA" evidence="7">
    <location>
        <begin position="155"/>
        <end position="285"/>
    </location>
</feature>
<dbReference type="Gene3D" id="1.10.3730.20">
    <property type="match status" value="1"/>
</dbReference>
<comment type="caution">
    <text evidence="8">The sequence shown here is derived from an EMBL/GenBank/DDBJ whole genome shotgun (WGS) entry which is preliminary data.</text>
</comment>
<dbReference type="Proteomes" id="UP000320547">
    <property type="component" value="Unassembled WGS sequence"/>
</dbReference>
<proteinExistence type="inferred from homology"/>
<dbReference type="EMBL" id="VLLK01000001">
    <property type="protein sequence ID" value="TWJ09147.1"/>
    <property type="molecule type" value="Genomic_DNA"/>
</dbReference>
<feature type="transmembrane region" description="Helical" evidence="6">
    <location>
        <begin position="96"/>
        <end position="118"/>
    </location>
</feature>
<organism evidence="8 9">
    <name type="scientific">Altererythrobacter ishigakiensis</name>
    <dbReference type="NCBI Taxonomy" id="476157"/>
    <lineage>
        <taxon>Bacteria</taxon>
        <taxon>Pseudomonadati</taxon>
        <taxon>Pseudomonadota</taxon>
        <taxon>Alphaproteobacteria</taxon>
        <taxon>Sphingomonadales</taxon>
        <taxon>Erythrobacteraceae</taxon>
        <taxon>Altererythrobacter</taxon>
    </lineage>
</organism>
<evidence type="ECO:0000256" key="2">
    <source>
        <dbReference type="ARBA" id="ARBA00009853"/>
    </source>
</evidence>
<dbReference type="GO" id="GO:0016020">
    <property type="term" value="C:membrane"/>
    <property type="evidence" value="ECO:0007669"/>
    <property type="project" value="UniProtKB-SubCell"/>
</dbReference>
<evidence type="ECO:0000259" key="7">
    <source>
        <dbReference type="Pfam" id="PF00892"/>
    </source>
</evidence>
<dbReference type="InterPro" id="IPR037185">
    <property type="entry name" value="EmrE-like"/>
</dbReference>
<name>A0A562UUA9_9SPHN</name>
<keyword evidence="3 6" id="KW-0812">Transmembrane</keyword>
<comment type="similarity">
    <text evidence="2">Belongs to the drug/metabolite transporter (DMT) superfamily. 10 TMS drug/metabolite exporter (DME) (TC 2.A.7.3) family.</text>
</comment>
<dbReference type="PANTHER" id="PTHR22911">
    <property type="entry name" value="ACYL-MALONYL CONDENSING ENZYME-RELATED"/>
    <property type="match status" value="1"/>
</dbReference>
<dbReference type="AlphaFoldDB" id="A0A562UUA9"/>
<feature type="transmembrane region" description="Helical" evidence="6">
    <location>
        <begin position="186"/>
        <end position="205"/>
    </location>
</feature>
<keyword evidence="5 6" id="KW-0472">Membrane</keyword>
<comment type="subcellular location">
    <subcellularLocation>
        <location evidence="1">Membrane</location>
        <topology evidence="1">Multi-pass membrane protein</topology>
    </subcellularLocation>
</comment>
<feature type="transmembrane region" description="Helical" evidence="6">
    <location>
        <begin position="242"/>
        <end position="262"/>
    </location>
</feature>
<keyword evidence="4 6" id="KW-1133">Transmembrane helix</keyword>
<dbReference type="RefSeq" id="WP_067603174.1">
    <property type="nucleotide sequence ID" value="NZ_CP015963.1"/>
</dbReference>
<feature type="transmembrane region" description="Helical" evidence="6">
    <location>
        <begin position="217"/>
        <end position="235"/>
    </location>
</feature>
<reference evidence="8 9" key="1">
    <citation type="submission" date="2019-07" db="EMBL/GenBank/DDBJ databases">
        <title>Genomic Encyclopedia of Archaeal and Bacterial Type Strains, Phase II (KMG-II): from individual species to whole genera.</title>
        <authorList>
            <person name="Goeker M."/>
        </authorList>
    </citation>
    <scope>NUCLEOTIDE SEQUENCE [LARGE SCALE GENOMIC DNA]</scope>
    <source>
        <strain evidence="8 9">ATCC BAA-2084</strain>
    </source>
</reference>